<name>A0ABP4GCR1_9MICO</name>
<protein>
    <submittedName>
        <fullName evidence="1">Uncharacterized protein</fullName>
    </submittedName>
</protein>
<dbReference type="Proteomes" id="UP001500943">
    <property type="component" value="Unassembled WGS sequence"/>
</dbReference>
<dbReference type="EMBL" id="BAAAKW010000021">
    <property type="protein sequence ID" value="GAA1213904.1"/>
    <property type="molecule type" value="Genomic_DNA"/>
</dbReference>
<gene>
    <name evidence="1" type="ORF">GCM10009655_11490</name>
</gene>
<dbReference type="RefSeq" id="WP_343924020.1">
    <property type="nucleotide sequence ID" value="NZ_BAAAKW010000021.1"/>
</dbReference>
<keyword evidence="2" id="KW-1185">Reference proteome</keyword>
<evidence type="ECO:0000313" key="2">
    <source>
        <dbReference type="Proteomes" id="UP001500943"/>
    </source>
</evidence>
<accession>A0ABP4GCR1</accession>
<comment type="caution">
    <text evidence="1">The sequence shown here is derived from an EMBL/GenBank/DDBJ whole genome shotgun (WGS) entry which is preliminary data.</text>
</comment>
<organism evidence="1 2">
    <name type="scientific">Rhodoglobus aureus</name>
    <dbReference type="NCBI Taxonomy" id="191497"/>
    <lineage>
        <taxon>Bacteria</taxon>
        <taxon>Bacillati</taxon>
        <taxon>Actinomycetota</taxon>
        <taxon>Actinomycetes</taxon>
        <taxon>Micrococcales</taxon>
        <taxon>Microbacteriaceae</taxon>
        <taxon>Rhodoglobus</taxon>
    </lineage>
</organism>
<proteinExistence type="predicted"/>
<sequence>MDSNTDLPPIERWWPKLTISAKHELLKDLDAQISEAVLNEIESLLECSIPRSPQHLNNTERAFIDTQTEVVD</sequence>
<reference evidence="2" key="1">
    <citation type="journal article" date="2019" name="Int. J. Syst. Evol. Microbiol.">
        <title>The Global Catalogue of Microorganisms (GCM) 10K type strain sequencing project: providing services to taxonomists for standard genome sequencing and annotation.</title>
        <authorList>
            <consortium name="The Broad Institute Genomics Platform"/>
            <consortium name="The Broad Institute Genome Sequencing Center for Infectious Disease"/>
            <person name="Wu L."/>
            <person name="Ma J."/>
        </authorList>
    </citation>
    <scope>NUCLEOTIDE SEQUENCE [LARGE SCALE GENOMIC DNA]</scope>
    <source>
        <strain evidence="2">JCM 12762</strain>
    </source>
</reference>
<evidence type="ECO:0000313" key="1">
    <source>
        <dbReference type="EMBL" id="GAA1213904.1"/>
    </source>
</evidence>